<feature type="domain" description="FAD-binding" evidence="6">
    <location>
        <begin position="54"/>
        <end position="283"/>
    </location>
</feature>
<dbReference type="GO" id="GO:0004497">
    <property type="term" value="F:monooxygenase activity"/>
    <property type="evidence" value="ECO:0007669"/>
    <property type="project" value="UniProtKB-KW"/>
</dbReference>
<keyword evidence="3" id="KW-0274">FAD</keyword>
<dbReference type="InterPro" id="IPR050493">
    <property type="entry name" value="FAD-dep_Monooxygenase_BioMet"/>
</dbReference>
<evidence type="ECO:0000256" key="4">
    <source>
        <dbReference type="ARBA" id="ARBA00023002"/>
    </source>
</evidence>
<comment type="similarity">
    <text evidence="1">Belongs to the paxM FAD-dependent monooxygenase family.</text>
</comment>
<dbReference type="GO" id="GO:0071949">
    <property type="term" value="F:FAD binding"/>
    <property type="evidence" value="ECO:0007669"/>
    <property type="project" value="InterPro"/>
</dbReference>
<dbReference type="Gene3D" id="3.50.50.60">
    <property type="entry name" value="FAD/NAD(P)-binding domain"/>
    <property type="match status" value="1"/>
</dbReference>
<dbReference type="PANTHER" id="PTHR13789">
    <property type="entry name" value="MONOOXYGENASE"/>
    <property type="match status" value="1"/>
</dbReference>
<keyword evidence="5" id="KW-0503">Monooxygenase</keyword>
<evidence type="ECO:0000256" key="3">
    <source>
        <dbReference type="ARBA" id="ARBA00022827"/>
    </source>
</evidence>
<organism evidence="7">
    <name type="scientific">Ganoderma boninense</name>
    <dbReference type="NCBI Taxonomy" id="34458"/>
    <lineage>
        <taxon>Eukaryota</taxon>
        <taxon>Fungi</taxon>
        <taxon>Dikarya</taxon>
        <taxon>Basidiomycota</taxon>
        <taxon>Agaricomycotina</taxon>
        <taxon>Agaricomycetes</taxon>
        <taxon>Polyporales</taxon>
        <taxon>Polyporaceae</taxon>
        <taxon>Ganoderma</taxon>
    </lineage>
</organism>
<evidence type="ECO:0000256" key="1">
    <source>
        <dbReference type="ARBA" id="ARBA00007992"/>
    </source>
</evidence>
<dbReference type="SUPFAM" id="SSF51905">
    <property type="entry name" value="FAD/NAD(P)-binding domain"/>
    <property type="match status" value="1"/>
</dbReference>
<reference evidence="7" key="1">
    <citation type="submission" date="2019-10" db="EMBL/GenBank/DDBJ databases">
        <authorList>
            <person name="Nor Muhammad N."/>
        </authorList>
    </citation>
    <scope>NUCLEOTIDE SEQUENCE</scope>
</reference>
<keyword evidence="4" id="KW-0560">Oxidoreductase</keyword>
<gene>
    <name evidence="7" type="primary">A6N6J8</name>
</gene>
<dbReference type="InterPro" id="IPR036188">
    <property type="entry name" value="FAD/NAD-bd_sf"/>
</dbReference>
<dbReference type="InterPro" id="IPR002938">
    <property type="entry name" value="FAD-bd"/>
</dbReference>
<dbReference type="AlphaFoldDB" id="A0A5K1K062"/>
<evidence type="ECO:0000256" key="5">
    <source>
        <dbReference type="ARBA" id="ARBA00023033"/>
    </source>
</evidence>
<dbReference type="PANTHER" id="PTHR13789:SF309">
    <property type="entry name" value="PUTATIVE (AFU_ORTHOLOGUE AFUA_6G14510)-RELATED"/>
    <property type="match status" value="1"/>
</dbReference>
<dbReference type="Pfam" id="PF01494">
    <property type="entry name" value="FAD_binding_3"/>
    <property type="match status" value="1"/>
</dbReference>
<name>A0A5K1K062_9APHY</name>
<accession>A0A5K1K062</accession>
<dbReference type="PRINTS" id="PR00420">
    <property type="entry name" value="RNGMNOXGNASE"/>
</dbReference>
<proteinExistence type="inferred from homology"/>
<keyword evidence="2" id="KW-0285">Flavoprotein</keyword>
<protein>
    <submittedName>
        <fullName evidence="7">Ctf1</fullName>
    </submittedName>
</protein>
<dbReference type="EMBL" id="LR727313">
    <property type="protein sequence ID" value="VWO98981.1"/>
    <property type="molecule type" value="Genomic_DNA"/>
</dbReference>
<sequence length="341" mass="37359">MGLSLGLQANGLKVLGLIPGLVDKIPKHEVSEIVQYSALPGDERELVRCLMPHKELAGHAVHGVRRPVLLRVLVEEAQARGVPVVFGHQLVGFEQHAEGVVVRFANGETDTASFVVGCDGLHSDTRKTLFGEAAASFTGLVQTGGISPYPELFKANGAEPMFNIYGDGVHMIGYPVNEHDVSWAITQREPEAKETWRAMDEQRQKEFREGPFSNLPFVGGELVRTAVRIIKYGLYDRPELPTWHKGRVVLIGDAAHPTSPHLGQGANQAMEDCYHLTRLLLAHNPSCAPPSTALLEKIFADFEGPRIARTSELVKGARQQGELRVVVHQVAHPFKTGESEI</sequence>
<evidence type="ECO:0000313" key="7">
    <source>
        <dbReference type="EMBL" id="VWO98981.1"/>
    </source>
</evidence>
<evidence type="ECO:0000259" key="6">
    <source>
        <dbReference type="Pfam" id="PF01494"/>
    </source>
</evidence>
<evidence type="ECO:0000256" key="2">
    <source>
        <dbReference type="ARBA" id="ARBA00022630"/>
    </source>
</evidence>